<dbReference type="InterPro" id="IPR021812">
    <property type="entry name" value="DUF3391"/>
</dbReference>
<dbReference type="PANTHER" id="PTHR43155:SF2">
    <property type="entry name" value="CYCLIC DI-GMP PHOSPHODIESTERASE PA4108"/>
    <property type="match status" value="1"/>
</dbReference>
<gene>
    <name evidence="4" type="ORF">PSECIP111854_03158</name>
    <name evidence="3" type="ORF">PSECIP111951_01503</name>
</gene>
<feature type="compositionally biased region" description="Basic and acidic residues" evidence="1">
    <location>
        <begin position="84"/>
        <end position="101"/>
    </location>
</feature>
<feature type="region of interest" description="Disordered" evidence="1">
    <location>
        <begin position="84"/>
        <end position="129"/>
    </location>
</feature>
<dbReference type="CDD" id="cd00077">
    <property type="entry name" value="HDc"/>
    <property type="match status" value="1"/>
</dbReference>
<evidence type="ECO:0000313" key="5">
    <source>
        <dbReference type="Proteomes" id="UP001152467"/>
    </source>
</evidence>
<keyword evidence="5" id="KW-1185">Reference proteome</keyword>
<comment type="caution">
    <text evidence="4">The sequence shown here is derived from an EMBL/GenBank/DDBJ whole genome shotgun (WGS) entry which is preliminary data.</text>
</comment>
<dbReference type="SUPFAM" id="SSF109604">
    <property type="entry name" value="HD-domain/PDEase-like"/>
    <property type="match status" value="1"/>
</dbReference>
<evidence type="ECO:0000256" key="1">
    <source>
        <dbReference type="SAM" id="MobiDB-lite"/>
    </source>
</evidence>
<dbReference type="Proteomes" id="UP001152485">
    <property type="component" value="Unassembled WGS sequence"/>
</dbReference>
<dbReference type="EMBL" id="CAMAPD010000005">
    <property type="protein sequence ID" value="CAH9056643.1"/>
    <property type="molecule type" value="Genomic_DNA"/>
</dbReference>
<accession>A0A9W4R1S4</accession>
<proteinExistence type="predicted"/>
<dbReference type="AlphaFoldDB" id="A0A9W4R1S4"/>
<evidence type="ECO:0000259" key="2">
    <source>
        <dbReference type="PROSITE" id="PS51832"/>
    </source>
</evidence>
<evidence type="ECO:0000313" key="3">
    <source>
        <dbReference type="EMBL" id="CAH9056643.1"/>
    </source>
</evidence>
<dbReference type="Proteomes" id="UP001152467">
    <property type="component" value="Unassembled WGS sequence"/>
</dbReference>
<reference evidence="4 6" key="1">
    <citation type="submission" date="2022-07" db="EMBL/GenBank/DDBJ databases">
        <authorList>
            <person name="Criscuolo A."/>
        </authorList>
    </citation>
    <scope>NUCLEOTIDE SEQUENCE</scope>
    <source>
        <strain evidence="6">CIP 111951</strain>
        <strain evidence="4">CIP111854</strain>
        <strain evidence="3">CIP111951</strain>
    </source>
</reference>
<sequence>MLLNILVIFLYDPSMRVTLPIAELKPGMFVDSVHKQRADTGLKIKSRGMVRDHNIISKLSAEGVLELNIDFGLSEIAIPEKYQAKESKDSQRPDTLKLDARTKRRRAAQAEQKSTKVTKKKKKSATEPNTLEKEFELASQAFEQHNRKVQALYTDTTAGLKTDVGLINEISKEIVESVLRNSNAMAILTRLQDKDGYNWRHMINCAILVSVFAKYLGLSEELIKQLAMGAMLHDVGHARLPQGIVNKDDKLNDIEYKAVQKHVVHSLGLVKGEQGVTPMMMDMIINHHERIDGSGYPRGLKGLKISKAARIMAIVDVYDAMTSERPYQQGEEPIHALRYLLTNKEQFDPVLVQRFIKCLGVHPVGSIVKLTNDRLALVLAGNQHAPTEPNVRVFYNTKHMHHITAKELDLSGTDLDIKVVASIRPLDYQINLSRLLKEHLLI</sequence>
<dbReference type="EMBL" id="CAMAPC010000014">
    <property type="protein sequence ID" value="CAH9063100.1"/>
    <property type="molecule type" value="Genomic_DNA"/>
</dbReference>
<name>A0A9W4R1S4_9GAMM</name>
<dbReference type="PROSITE" id="PS51832">
    <property type="entry name" value="HD_GYP"/>
    <property type="match status" value="1"/>
</dbReference>
<dbReference type="InterPro" id="IPR003607">
    <property type="entry name" value="HD/PDEase_dom"/>
</dbReference>
<feature type="domain" description="HD-GYP" evidence="2">
    <location>
        <begin position="176"/>
        <end position="371"/>
    </location>
</feature>
<dbReference type="GO" id="GO:0008081">
    <property type="term" value="F:phosphoric diester hydrolase activity"/>
    <property type="evidence" value="ECO:0007669"/>
    <property type="project" value="UniProtKB-ARBA"/>
</dbReference>
<protein>
    <recommendedName>
        <fullName evidence="2">HD-GYP domain-containing protein</fullName>
    </recommendedName>
</protein>
<dbReference type="PANTHER" id="PTHR43155">
    <property type="entry name" value="CYCLIC DI-GMP PHOSPHODIESTERASE PA4108-RELATED"/>
    <property type="match status" value="1"/>
</dbReference>
<dbReference type="Gene3D" id="1.10.3210.10">
    <property type="entry name" value="Hypothetical protein af1432"/>
    <property type="match status" value="1"/>
</dbReference>
<dbReference type="Pfam" id="PF11871">
    <property type="entry name" value="DUF3391"/>
    <property type="match status" value="1"/>
</dbReference>
<dbReference type="Pfam" id="PF13487">
    <property type="entry name" value="HD_5"/>
    <property type="match status" value="1"/>
</dbReference>
<dbReference type="InterPro" id="IPR037522">
    <property type="entry name" value="HD_GYP_dom"/>
</dbReference>
<evidence type="ECO:0000313" key="6">
    <source>
        <dbReference type="Proteomes" id="UP001152485"/>
    </source>
</evidence>
<organism evidence="4 5">
    <name type="scientific">Pseudoalteromonas holothuriae</name>
    <dbReference type="NCBI Taxonomy" id="2963714"/>
    <lineage>
        <taxon>Bacteria</taxon>
        <taxon>Pseudomonadati</taxon>
        <taxon>Pseudomonadota</taxon>
        <taxon>Gammaproteobacteria</taxon>
        <taxon>Alteromonadales</taxon>
        <taxon>Pseudoalteromonadaceae</taxon>
        <taxon>Pseudoalteromonas</taxon>
    </lineage>
</organism>
<dbReference type="SMART" id="SM00471">
    <property type="entry name" value="HDc"/>
    <property type="match status" value="1"/>
</dbReference>
<evidence type="ECO:0000313" key="4">
    <source>
        <dbReference type="EMBL" id="CAH9063100.1"/>
    </source>
</evidence>